<gene>
    <name evidence="3" type="ORF">NIDE3791</name>
</gene>
<dbReference type="OrthoDB" id="9777638at2"/>
<evidence type="ECO:0000259" key="2">
    <source>
        <dbReference type="Pfam" id="PF13649"/>
    </source>
</evidence>
<dbReference type="EMBL" id="FP929003">
    <property type="protein sequence ID" value="CBK43467.1"/>
    <property type="molecule type" value="Genomic_DNA"/>
</dbReference>
<dbReference type="GO" id="GO:0016740">
    <property type="term" value="F:transferase activity"/>
    <property type="evidence" value="ECO:0007669"/>
    <property type="project" value="UniProtKB-KW"/>
</dbReference>
<dbReference type="KEGG" id="nde:NIDE3791"/>
<dbReference type="SUPFAM" id="SSF53335">
    <property type="entry name" value="S-adenosyl-L-methionine-dependent methyltransferases"/>
    <property type="match status" value="1"/>
</dbReference>
<dbReference type="InterPro" id="IPR029063">
    <property type="entry name" value="SAM-dependent_MTases_sf"/>
</dbReference>
<dbReference type="eggNOG" id="COG2226">
    <property type="taxonomic scope" value="Bacteria"/>
</dbReference>
<name>D8PJ93_9BACT</name>
<feature type="domain" description="Methyltransferase" evidence="2">
    <location>
        <begin position="36"/>
        <end position="132"/>
    </location>
</feature>
<dbReference type="HOGENOM" id="CLU_1072949_0_0_0"/>
<accession>D8PJ93</accession>
<proteinExistence type="predicted"/>
<dbReference type="InterPro" id="IPR041698">
    <property type="entry name" value="Methyltransf_25"/>
</dbReference>
<dbReference type="AlphaFoldDB" id="D8PJ93"/>
<keyword evidence="4" id="KW-1185">Reference proteome</keyword>
<keyword evidence="1" id="KW-0808">Transferase</keyword>
<dbReference type="STRING" id="330214.NIDE3791"/>
<dbReference type="Proteomes" id="UP000001660">
    <property type="component" value="Chromosome"/>
</dbReference>
<evidence type="ECO:0000313" key="3">
    <source>
        <dbReference type="EMBL" id="CBK43467.1"/>
    </source>
</evidence>
<dbReference type="PANTHER" id="PTHR43861">
    <property type="entry name" value="TRANS-ACONITATE 2-METHYLTRANSFERASE-RELATED"/>
    <property type="match status" value="1"/>
</dbReference>
<evidence type="ECO:0000313" key="4">
    <source>
        <dbReference type="Proteomes" id="UP000001660"/>
    </source>
</evidence>
<dbReference type="Pfam" id="PF13649">
    <property type="entry name" value="Methyltransf_25"/>
    <property type="match status" value="1"/>
</dbReference>
<evidence type="ECO:0000256" key="1">
    <source>
        <dbReference type="ARBA" id="ARBA00022679"/>
    </source>
</evidence>
<dbReference type="CDD" id="cd02440">
    <property type="entry name" value="AdoMet_MTases"/>
    <property type="match status" value="1"/>
</dbReference>
<protein>
    <recommendedName>
        <fullName evidence="2">Methyltransferase domain-containing protein</fullName>
    </recommendedName>
</protein>
<sequence>MKIQTKTWSLPAQDDWSTPFAEVLLGQLDLRPGLSILDIASGHGIPAFYLAEQVGPTGTVVGIDASRSQVASARAIQRGELPWLRFECQDMRAMPASLPAFQRLTGNLSVMFLRPNRFEAMRGLLDHLEPGGQLVLTFPSLGTFDSIWQRIDQEMGRYGLVIERERLAAHVAERPSAADARGWLERLDMERIAVVEQPLEVVSGFGQRFLQHPLLRGGFLDDAYECFDDQRLAEEVMTQVSLDLKSMTPLIARRCVLAGWKRVSTSER</sequence>
<reference evidence="3 4" key="1">
    <citation type="journal article" date="2010" name="Proc. Natl. Acad. Sci. U.S.A.">
        <title>A Nitrospira metagenome illuminates the physiology and evolution of globally important nitrite-oxidizing bacteria.</title>
        <authorList>
            <person name="Lucker S."/>
            <person name="Wagner M."/>
            <person name="Maixner F."/>
            <person name="Pelletier E."/>
            <person name="Koch H."/>
            <person name="Vacherie B."/>
            <person name="Rattei T."/>
            <person name="Sinninghe Damste J."/>
            <person name="Spieck E."/>
            <person name="Le Paslier D."/>
            <person name="Daims H."/>
        </authorList>
    </citation>
    <scope>NUCLEOTIDE SEQUENCE [LARGE SCALE GENOMIC DNA]</scope>
</reference>
<dbReference type="Gene3D" id="3.40.50.150">
    <property type="entry name" value="Vaccinia Virus protein VP39"/>
    <property type="match status" value="1"/>
</dbReference>
<organism evidence="3 4">
    <name type="scientific">Nitrospira defluvii</name>
    <dbReference type="NCBI Taxonomy" id="330214"/>
    <lineage>
        <taxon>Bacteria</taxon>
        <taxon>Pseudomonadati</taxon>
        <taxon>Nitrospirota</taxon>
        <taxon>Nitrospiria</taxon>
        <taxon>Nitrospirales</taxon>
        <taxon>Nitrospiraceae</taxon>
        <taxon>Nitrospira</taxon>
    </lineage>
</organism>